<evidence type="ECO:0000313" key="1">
    <source>
        <dbReference type="EMBL" id="TFK63621.1"/>
    </source>
</evidence>
<keyword evidence="2" id="KW-1185">Reference proteome</keyword>
<evidence type="ECO:0000313" key="2">
    <source>
        <dbReference type="Proteomes" id="UP000308600"/>
    </source>
</evidence>
<sequence>MYASKKIHEKLPYEVICQAFSFLNTTEGQKDTCVPATGKLIEAHKLPVTLSLVCKTWRNIVMDLPYLWTTIHIQVKKRPITKGTIDAAETRFKRSKKLGCHLFLAFPFHVFKSSDPEVIGDMVLNLVQPISPRLETLVLCVPAACLWSLQKLSPFHLPRLQTFIIRPPKDDNSKLRSLPNLSPDAFAHCSSLRNLELTHPTGLGMFQSMDPTGTLLAPVSRPFPNLTIFPYPGLQSLKLTDFALPLRLAIDIFHLATGLHYCQLKVSALRLGTHSPIASTSSGLLTHPNLRVLELCFTSGFISNFFRGLQTDLPQLEDLKISGTRDAQNLVSWGLPAELLDFMVRHPISLKRLEIRGVGRSFFSEGDAHLLNFLRMNDSIEVLALDELQASDISFIKELIWRNESAVTVQASHVGGQILPNLKYFSLADKHPHNLTDEVLIGFLCSRWDVIGESNGESEHGEHLSQTSSSSPAQLQKVILPQFWGGRATRSRNFGDLSRLQEEGLVFRFEGDPPENGDDWAT</sequence>
<dbReference type="EMBL" id="ML208513">
    <property type="protein sequence ID" value="TFK63621.1"/>
    <property type="molecule type" value="Genomic_DNA"/>
</dbReference>
<reference evidence="1 2" key="1">
    <citation type="journal article" date="2019" name="Nat. Ecol. Evol.">
        <title>Megaphylogeny resolves global patterns of mushroom evolution.</title>
        <authorList>
            <person name="Varga T."/>
            <person name="Krizsan K."/>
            <person name="Foldi C."/>
            <person name="Dima B."/>
            <person name="Sanchez-Garcia M."/>
            <person name="Sanchez-Ramirez S."/>
            <person name="Szollosi G.J."/>
            <person name="Szarkandi J.G."/>
            <person name="Papp V."/>
            <person name="Albert L."/>
            <person name="Andreopoulos W."/>
            <person name="Angelini C."/>
            <person name="Antonin V."/>
            <person name="Barry K.W."/>
            <person name="Bougher N.L."/>
            <person name="Buchanan P."/>
            <person name="Buyck B."/>
            <person name="Bense V."/>
            <person name="Catcheside P."/>
            <person name="Chovatia M."/>
            <person name="Cooper J."/>
            <person name="Damon W."/>
            <person name="Desjardin D."/>
            <person name="Finy P."/>
            <person name="Geml J."/>
            <person name="Haridas S."/>
            <person name="Hughes K."/>
            <person name="Justo A."/>
            <person name="Karasinski D."/>
            <person name="Kautmanova I."/>
            <person name="Kiss B."/>
            <person name="Kocsube S."/>
            <person name="Kotiranta H."/>
            <person name="LaButti K.M."/>
            <person name="Lechner B.E."/>
            <person name="Liimatainen K."/>
            <person name="Lipzen A."/>
            <person name="Lukacs Z."/>
            <person name="Mihaltcheva S."/>
            <person name="Morgado L.N."/>
            <person name="Niskanen T."/>
            <person name="Noordeloos M.E."/>
            <person name="Ohm R.A."/>
            <person name="Ortiz-Santana B."/>
            <person name="Ovrebo C."/>
            <person name="Racz N."/>
            <person name="Riley R."/>
            <person name="Savchenko A."/>
            <person name="Shiryaev A."/>
            <person name="Soop K."/>
            <person name="Spirin V."/>
            <person name="Szebenyi C."/>
            <person name="Tomsovsky M."/>
            <person name="Tulloss R.E."/>
            <person name="Uehling J."/>
            <person name="Grigoriev I.V."/>
            <person name="Vagvolgyi C."/>
            <person name="Papp T."/>
            <person name="Martin F.M."/>
            <person name="Miettinen O."/>
            <person name="Hibbett D.S."/>
            <person name="Nagy L.G."/>
        </authorList>
    </citation>
    <scope>NUCLEOTIDE SEQUENCE [LARGE SCALE GENOMIC DNA]</scope>
    <source>
        <strain evidence="1 2">NL-1719</strain>
    </source>
</reference>
<name>A0ACD3AD74_9AGAR</name>
<gene>
    <name evidence="1" type="ORF">BDN72DRAFT_847411</name>
</gene>
<accession>A0ACD3AD74</accession>
<proteinExistence type="predicted"/>
<organism evidence="1 2">
    <name type="scientific">Pluteus cervinus</name>
    <dbReference type="NCBI Taxonomy" id="181527"/>
    <lineage>
        <taxon>Eukaryota</taxon>
        <taxon>Fungi</taxon>
        <taxon>Dikarya</taxon>
        <taxon>Basidiomycota</taxon>
        <taxon>Agaricomycotina</taxon>
        <taxon>Agaricomycetes</taxon>
        <taxon>Agaricomycetidae</taxon>
        <taxon>Agaricales</taxon>
        <taxon>Pluteineae</taxon>
        <taxon>Pluteaceae</taxon>
        <taxon>Pluteus</taxon>
    </lineage>
</organism>
<dbReference type="Proteomes" id="UP000308600">
    <property type="component" value="Unassembled WGS sequence"/>
</dbReference>
<protein>
    <submittedName>
        <fullName evidence="1">Uncharacterized protein</fullName>
    </submittedName>
</protein>